<dbReference type="SMART" id="SM00116">
    <property type="entry name" value="CBS"/>
    <property type="match status" value="2"/>
</dbReference>
<evidence type="ECO:0000256" key="2">
    <source>
        <dbReference type="PROSITE-ProRule" id="PRU00703"/>
    </source>
</evidence>
<evidence type="ECO:0000256" key="1">
    <source>
        <dbReference type="ARBA" id="ARBA00023122"/>
    </source>
</evidence>
<sequence length="152" mass="16324">MQIQNMMNTPPVCVSESESLENAARHMADSGVGALPVVENDRVIGVVTERDLVVRAMARGLPTGSPVKEVMSTDPVTVEADTAVAVAILIMRSAQVRHLPVVAEERLIGIVSFDDLFWQLTQELADLAVVVDAARKVPQVFHGTDKAPLLDG</sequence>
<dbReference type="InterPro" id="IPR051257">
    <property type="entry name" value="Diverse_CBS-Domain"/>
</dbReference>
<protein>
    <submittedName>
        <fullName evidence="4">CBS domain-containing protein</fullName>
    </submittedName>
</protein>
<dbReference type="OrthoDB" id="9789996at2"/>
<evidence type="ECO:0000313" key="4">
    <source>
        <dbReference type="EMBL" id="SDN08366.1"/>
    </source>
</evidence>
<feature type="domain" description="CBS" evidence="3">
    <location>
        <begin position="7"/>
        <end position="63"/>
    </location>
</feature>
<dbReference type="AlphaFoldDB" id="A0A1G9YID1"/>
<dbReference type="EMBL" id="FNHI01000018">
    <property type="protein sequence ID" value="SDN08366.1"/>
    <property type="molecule type" value="Genomic_DNA"/>
</dbReference>
<evidence type="ECO:0000259" key="3">
    <source>
        <dbReference type="PROSITE" id="PS51371"/>
    </source>
</evidence>
<dbReference type="Pfam" id="PF00571">
    <property type="entry name" value="CBS"/>
    <property type="match status" value="2"/>
</dbReference>
<keyword evidence="5" id="KW-1185">Reference proteome</keyword>
<name>A0A1G9YID1_9ACTN</name>
<dbReference type="InterPro" id="IPR000644">
    <property type="entry name" value="CBS_dom"/>
</dbReference>
<gene>
    <name evidence="4" type="ORF">SAMN05444921_118147</name>
</gene>
<dbReference type="PANTHER" id="PTHR43080:SF2">
    <property type="entry name" value="CBS DOMAIN-CONTAINING PROTEIN"/>
    <property type="match status" value="1"/>
</dbReference>
<dbReference type="PROSITE" id="PS51371">
    <property type="entry name" value="CBS"/>
    <property type="match status" value="2"/>
</dbReference>
<dbReference type="RefSeq" id="WP_093658648.1">
    <property type="nucleotide sequence ID" value="NZ_FNHI01000018.1"/>
</dbReference>
<dbReference type="GeneID" id="40832294"/>
<dbReference type="STRING" id="1196353.SAMN05444921_118147"/>
<organism evidence="4 5">
    <name type="scientific">Streptomyces wuyuanensis</name>
    <dbReference type="NCBI Taxonomy" id="1196353"/>
    <lineage>
        <taxon>Bacteria</taxon>
        <taxon>Bacillati</taxon>
        <taxon>Actinomycetota</taxon>
        <taxon>Actinomycetes</taxon>
        <taxon>Kitasatosporales</taxon>
        <taxon>Streptomycetaceae</taxon>
        <taxon>Streptomyces</taxon>
    </lineage>
</organism>
<keyword evidence="1 2" id="KW-0129">CBS domain</keyword>
<proteinExistence type="predicted"/>
<evidence type="ECO:0000313" key="5">
    <source>
        <dbReference type="Proteomes" id="UP000199063"/>
    </source>
</evidence>
<dbReference type="InterPro" id="IPR046342">
    <property type="entry name" value="CBS_dom_sf"/>
</dbReference>
<feature type="domain" description="CBS" evidence="3">
    <location>
        <begin position="71"/>
        <end position="127"/>
    </location>
</feature>
<accession>A0A1G9YID1</accession>
<reference evidence="5" key="1">
    <citation type="submission" date="2016-10" db="EMBL/GenBank/DDBJ databases">
        <authorList>
            <person name="Varghese N."/>
            <person name="Submissions S."/>
        </authorList>
    </citation>
    <scope>NUCLEOTIDE SEQUENCE [LARGE SCALE GENOMIC DNA]</scope>
    <source>
        <strain evidence="5">CGMCC 4.7042</strain>
    </source>
</reference>
<dbReference type="Proteomes" id="UP000199063">
    <property type="component" value="Unassembled WGS sequence"/>
</dbReference>
<dbReference type="Gene3D" id="3.10.580.10">
    <property type="entry name" value="CBS-domain"/>
    <property type="match status" value="1"/>
</dbReference>
<dbReference type="SUPFAM" id="SSF54631">
    <property type="entry name" value="CBS-domain pair"/>
    <property type="match status" value="1"/>
</dbReference>
<dbReference type="PANTHER" id="PTHR43080">
    <property type="entry name" value="CBS DOMAIN-CONTAINING PROTEIN CBSX3, MITOCHONDRIAL"/>
    <property type="match status" value="1"/>
</dbReference>